<dbReference type="InterPro" id="IPR037401">
    <property type="entry name" value="SnoaL-like"/>
</dbReference>
<gene>
    <name evidence="3" type="ORF">S2091_4604</name>
</gene>
<evidence type="ECO:0000259" key="2">
    <source>
        <dbReference type="Pfam" id="PF13474"/>
    </source>
</evidence>
<name>A0A2S9GSM5_9BURK</name>
<sequence length="169" mass="19666">MNNLIFKFFLVLSIMLVAYSANAQTPDADAAFRQQVNAFLDEWHDDAAHANYRYFDKIAKEGVYIGTDKSERWVRDDFKAWAKPYFDKHKAWTFHAIKRNVAFSDDKSFIWFDEQLNTQMGICQASGVIRNTKDGLKIEHYQLSLTVPNPLVPQIQKEISDFDARQAHQ</sequence>
<feature type="signal peptide" evidence="1">
    <location>
        <begin position="1"/>
        <end position="23"/>
    </location>
</feature>
<dbReference type="InterPro" id="IPR032710">
    <property type="entry name" value="NTF2-like_dom_sf"/>
</dbReference>
<dbReference type="Proteomes" id="UP000237839">
    <property type="component" value="Unassembled WGS sequence"/>
</dbReference>
<protein>
    <submittedName>
        <fullName evidence="3">SnoaL-like domain</fullName>
    </submittedName>
</protein>
<organism evidence="3 4">
    <name type="scientific">Solimicrobium silvestre</name>
    <dbReference type="NCBI Taxonomy" id="2099400"/>
    <lineage>
        <taxon>Bacteria</taxon>
        <taxon>Pseudomonadati</taxon>
        <taxon>Pseudomonadota</taxon>
        <taxon>Betaproteobacteria</taxon>
        <taxon>Burkholderiales</taxon>
        <taxon>Oxalobacteraceae</taxon>
        <taxon>Solimicrobium</taxon>
    </lineage>
</organism>
<dbReference type="EMBL" id="PUGF01000038">
    <property type="protein sequence ID" value="PRC90711.1"/>
    <property type="molecule type" value="Genomic_DNA"/>
</dbReference>
<keyword evidence="4" id="KW-1185">Reference proteome</keyword>
<evidence type="ECO:0000313" key="4">
    <source>
        <dbReference type="Proteomes" id="UP000237839"/>
    </source>
</evidence>
<keyword evidence="1" id="KW-0732">Signal</keyword>
<dbReference type="Pfam" id="PF13474">
    <property type="entry name" value="SnoaL_3"/>
    <property type="match status" value="1"/>
</dbReference>
<proteinExistence type="predicted"/>
<accession>A0A2S9GSM5</accession>
<evidence type="ECO:0000256" key="1">
    <source>
        <dbReference type="SAM" id="SignalP"/>
    </source>
</evidence>
<reference evidence="3 4" key="1">
    <citation type="submission" date="2018-02" db="EMBL/GenBank/DDBJ databases">
        <title>Solimicrobium silvestre gen. nov., sp. nov., isolated from alpine forest soil.</title>
        <authorList>
            <person name="Margesin R."/>
            <person name="Albuquerque L."/>
            <person name="Zhang D.-C."/>
            <person name="Froufe H.J.C."/>
            <person name="Severino R."/>
            <person name="Roxo I."/>
            <person name="Egas C."/>
            <person name="Da Costa M.S."/>
        </authorList>
    </citation>
    <scope>NUCLEOTIDE SEQUENCE [LARGE SCALE GENOMIC DNA]</scope>
    <source>
        <strain evidence="3 4">S20-91</strain>
    </source>
</reference>
<dbReference type="SUPFAM" id="SSF54427">
    <property type="entry name" value="NTF2-like"/>
    <property type="match status" value="1"/>
</dbReference>
<comment type="caution">
    <text evidence="3">The sequence shown here is derived from an EMBL/GenBank/DDBJ whole genome shotgun (WGS) entry which is preliminary data.</text>
</comment>
<dbReference type="AlphaFoldDB" id="A0A2S9GSM5"/>
<feature type="domain" description="SnoaL-like" evidence="2">
    <location>
        <begin position="36"/>
        <end position="147"/>
    </location>
</feature>
<evidence type="ECO:0000313" key="3">
    <source>
        <dbReference type="EMBL" id="PRC90711.1"/>
    </source>
</evidence>
<feature type="chain" id="PRO_5015504697" evidence="1">
    <location>
        <begin position="24"/>
        <end position="169"/>
    </location>
</feature>